<reference evidence="11 12" key="1">
    <citation type="submission" date="2015-09" db="EMBL/GenBank/DDBJ databases">
        <title>Trachymyrmex zeteki WGS genome.</title>
        <authorList>
            <person name="Nygaard S."/>
            <person name="Hu H."/>
            <person name="Boomsma J."/>
            <person name="Zhang G."/>
        </authorList>
    </citation>
    <scope>NUCLEOTIDE SEQUENCE [LARGE SCALE GENOMIC DNA]</scope>
    <source>
        <strain evidence="11">Tzet28-1</strain>
        <tissue evidence="11">Whole body</tissue>
    </source>
</reference>
<evidence type="ECO:0000313" key="11">
    <source>
        <dbReference type="EMBL" id="KYQ59010.1"/>
    </source>
</evidence>
<dbReference type="GO" id="GO:0005886">
    <property type="term" value="C:plasma membrane"/>
    <property type="evidence" value="ECO:0007669"/>
    <property type="project" value="UniProtKB-SubCell"/>
</dbReference>
<evidence type="ECO:0000256" key="9">
    <source>
        <dbReference type="ARBA" id="ARBA00023224"/>
    </source>
</evidence>
<evidence type="ECO:0000256" key="1">
    <source>
        <dbReference type="ARBA" id="ARBA00004651"/>
    </source>
</evidence>
<keyword evidence="6 10" id="KW-1133">Transmembrane helix</keyword>
<evidence type="ECO:0000256" key="4">
    <source>
        <dbReference type="ARBA" id="ARBA00022692"/>
    </source>
</evidence>
<evidence type="ECO:0000313" key="12">
    <source>
        <dbReference type="Proteomes" id="UP000075809"/>
    </source>
</evidence>
<comment type="subcellular location">
    <subcellularLocation>
        <location evidence="1">Cell membrane</location>
        <topology evidence="1">Multi-pass membrane protein</topology>
    </subcellularLocation>
</comment>
<keyword evidence="9" id="KW-0807">Transducer</keyword>
<evidence type="ECO:0000256" key="10">
    <source>
        <dbReference type="SAM" id="Phobius"/>
    </source>
</evidence>
<dbReference type="EMBL" id="KQ982201">
    <property type="protein sequence ID" value="KYQ59010.1"/>
    <property type="molecule type" value="Genomic_DNA"/>
</dbReference>
<keyword evidence="12" id="KW-1185">Reference proteome</keyword>
<evidence type="ECO:0000256" key="2">
    <source>
        <dbReference type="ARBA" id="ARBA00022475"/>
    </source>
</evidence>
<keyword evidence="8" id="KW-0675">Receptor</keyword>
<dbReference type="Proteomes" id="UP000075809">
    <property type="component" value="Unassembled WGS sequence"/>
</dbReference>
<dbReference type="GO" id="GO:0005549">
    <property type="term" value="F:odorant binding"/>
    <property type="evidence" value="ECO:0007669"/>
    <property type="project" value="InterPro"/>
</dbReference>
<protein>
    <submittedName>
        <fullName evidence="11">Uncharacterized protein</fullName>
    </submittedName>
</protein>
<evidence type="ECO:0000256" key="8">
    <source>
        <dbReference type="ARBA" id="ARBA00023170"/>
    </source>
</evidence>
<gene>
    <name evidence="11" type="ORF">ALC60_01972</name>
</gene>
<evidence type="ECO:0000256" key="7">
    <source>
        <dbReference type="ARBA" id="ARBA00023136"/>
    </source>
</evidence>
<dbReference type="AlphaFoldDB" id="A0A151XFE9"/>
<proteinExistence type="predicted"/>
<dbReference type="GO" id="GO:0004984">
    <property type="term" value="F:olfactory receptor activity"/>
    <property type="evidence" value="ECO:0007669"/>
    <property type="project" value="InterPro"/>
</dbReference>
<keyword evidence="7 10" id="KW-0472">Membrane</keyword>
<dbReference type="PANTHER" id="PTHR21137">
    <property type="entry name" value="ODORANT RECEPTOR"/>
    <property type="match status" value="1"/>
</dbReference>
<organism evidence="11 12">
    <name type="scientific">Mycetomoellerius zeteki</name>
    <dbReference type="NCBI Taxonomy" id="64791"/>
    <lineage>
        <taxon>Eukaryota</taxon>
        <taxon>Metazoa</taxon>
        <taxon>Ecdysozoa</taxon>
        <taxon>Arthropoda</taxon>
        <taxon>Hexapoda</taxon>
        <taxon>Insecta</taxon>
        <taxon>Pterygota</taxon>
        <taxon>Neoptera</taxon>
        <taxon>Endopterygota</taxon>
        <taxon>Hymenoptera</taxon>
        <taxon>Apocrita</taxon>
        <taxon>Aculeata</taxon>
        <taxon>Formicoidea</taxon>
        <taxon>Formicidae</taxon>
        <taxon>Myrmicinae</taxon>
        <taxon>Mycetomoellerius</taxon>
    </lineage>
</organism>
<evidence type="ECO:0000256" key="3">
    <source>
        <dbReference type="ARBA" id="ARBA00022606"/>
    </source>
</evidence>
<feature type="transmembrane region" description="Helical" evidence="10">
    <location>
        <begin position="138"/>
        <end position="158"/>
    </location>
</feature>
<keyword evidence="3" id="KW-0716">Sensory transduction</keyword>
<dbReference type="Pfam" id="PF02949">
    <property type="entry name" value="7tm_6"/>
    <property type="match status" value="1"/>
</dbReference>
<evidence type="ECO:0000256" key="5">
    <source>
        <dbReference type="ARBA" id="ARBA00022725"/>
    </source>
</evidence>
<accession>A0A151XFE9</accession>
<name>A0A151XFE9_9HYME</name>
<dbReference type="InterPro" id="IPR004117">
    <property type="entry name" value="7tm6_olfct_rcpt"/>
</dbReference>
<feature type="transmembrane region" description="Helical" evidence="10">
    <location>
        <begin position="56"/>
        <end position="75"/>
    </location>
</feature>
<sequence length="223" mass="25495">MNNFIKFLSVFGICGKSVVTFLQTWRYIQRFILLNNNSQLNPSVNLMTDLIDQEKYFYLIMLHALAATYIGTIAMMATGTTLLAYLQHICGMFSIARFTDFLISNFEGSFFFLIVIGITCLSLNLLQAASYRDNVELILHLLIIIILYLHLFVSTYAAQEITDHNEYVFATVYNVQWYVAPLHIQKMMLFLLQKGTKAFHMILGGIFVASLESAAAVRNTYTY</sequence>
<evidence type="ECO:0000256" key="6">
    <source>
        <dbReference type="ARBA" id="ARBA00022989"/>
    </source>
</evidence>
<dbReference type="GO" id="GO:0007165">
    <property type="term" value="P:signal transduction"/>
    <property type="evidence" value="ECO:0007669"/>
    <property type="project" value="UniProtKB-KW"/>
</dbReference>
<keyword evidence="5" id="KW-0552">Olfaction</keyword>
<dbReference type="PANTHER" id="PTHR21137:SF35">
    <property type="entry name" value="ODORANT RECEPTOR 19A-RELATED"/>
    <property type="match status" value="1"/>
</dbReference>
<feature type="transmembrane region" description="Helical" evidence="10">
    <location>
        <begin position="198"/>
        <end position="217"/>
    </location>
</feature>
<keyword evidence="2" id="KW-1003">Cell membrane</keyword>
<keyword evidence="4 10" id="KW-0812">Transmembrane</keyword>
<feature type="transmembrane region" description="Helical" evidence="10">
    <location>
        <begin position="109"/>
        <end position="126"/>
    </location>
</feature>